<evidence type="ECO:0000313" key="2">
    <source>
        <dbReference type="EMBL" id="CAB4644069.1"/>
    </source>
</evidence>
<proteinExistence type="inferred from homology"/>
<reference evidence="2" key="1">
    <citation type="submission" date="2020-05" db="EMBL/GenBank/DDBJ databases">
        <authorList>
            <person name="Chiriac C."/>
            <person name="Salcher M."/>
            <person name="Ghai R."/>
            <person name="Kavagutti S V."/>
        </authorList>
    </citation>
    <scope>NUCLEOTIDE SEQUENCE</scope>
</reference>
<organism evidence="2">
    <name type="scientific">freshwater metagenome</name>
    <dbReference type="NCBI Taxonomy" id="449393"/>
    <lineage>
        <taxon>unclassified sequences</taxon>
        <taxon>metagenomes</taxon>
        <taxon>ecological metagenomes</taxon>
    </lineage>
</organism>
<dbReference type="EMBL" id="CAEZWJ010000002">
    <property type="protein sequence ID" value="CAB4644069.1"/>
    <property type="molecule type" value="Genomic_DNA"/>
</dbReference>
<sequence>MACLFTQDEPRVTGTVSQRWNFSLLLDVFIKLGMRNLRQTILAVLAISSLALPLSACSQESTSSLLGYVPPSQLSSSGVSVTEQPGGKAFELKAQEGEVLIVYFGYTNCPDVCPTTLVAIKNAKKKIGALAERVDLAMITVDPQRDTANILPRYLSSFTDRFHALIPANDAELRSAENAFGATSSVITVDGKIEVVHGGTAYLVDDTGMVVVQWPFGLDSNSMANDLTILLNERTQTK</sequence>
<dbReference type="InterPro" id="IPR036249">
    <property type="entry name" value="Thioredoxin-like_sf"/>
</dbReference>
<dbReference type="InterPro" id="IPR003782">
    <property type="entry name" value="SCO1/SenC"/>
</dbReference>
<evidence type="ECO:0000256" key="1">
    <source>
        <dbReference type="ARBA" id="ARBA00010996"/>
    </source>
</evidence>
<name>A0A6J6K8A8_9ZZZZ</name>
<dbReference type="Gene3D" id="3.40.30.10">
    <property type="entry name" value="Glutaredoxin"/>
    <property type="match status" value="1"/>
</dbReference>
<dbReference type="Pfam" id="PF02630">
    <property type="entry name" value="SCO1-SenC"/>
    <property type="match status" value="1"/>
</dbReference>
<comment type="similarity">
    <text evidence="1">Belongs to the SCO1/2 family.</text>
</comment>
<accession>A0A6J6K8A8</accession>
<gene>
    <name evidence="2" type="ORF">UFOPK2214_00114</name>
</gene>
<dbReference type="AlphaFoldDB" id="A0A6J6K8A8"/>
<protein>
    <submittedName>
        <fullName evidence="2">Unannotated protein</fullName>
    </submittedName>
</protein>
<dbReference type="SUPFAM" id="SSF52833">
    <property type="entry name" value="Thioredoxin-like"/>
    <property type="match status" value="1"/>
</dbReference>
<dbReference type="PANTHER" id="PTHR12151:SF25">
    <property type="entry name" value="LINALOOL DEHYDRATASE_ISOMERASE DOMAIN-CONTAINING PROTEIN"/>
    <property type="match status" value="1"/>
</dbReference>
<dbReference type="PANTHER" id="PTHR12151">
    <property type="entry name" value="ELECTRON TRANSPORT PROTIN SCO1/SENC FAMILY MEMBER"/>
    <property type="match status" value="1"/>
</dbReference>
<dbReference type="CDD" id="cd02968">
    <property type="entry name" value="SCO"/>
    <property type="match status" value="1"/>
</dbReference>